<proteinExistence type="inferred from homology"/>
<dbReference type="InterPro" id="IPR002314">
    <property type="entry name" value="aa-tRNA-synt_IIb"/>
</dbReference>
<comment type="caution">
    <text evidence="16">The sequence shown here is derived from an EMBL/GenBank/DDBJ whole genome shotgun (WGS) entry which is preliminary data.</text>
</comment>
<keyword evidence="9 13" id="KW-0694">RNA-binding</keyword>
<keyword evidence="4 13" id="KW-0436">Ligase</keyword>
<dbReference type="PANTHER" id="PTHR11451:SF44">
    <property type="entry name" value="THREONINE--TRNA LIGASE, CHLOROPLASTIC_MITOCHONDRIAL 2"/>
    <property type="match status" value="1"/>
</dbReference>
<dbReference type="Proteomes" id="UP000253383">
    <property type="component" value="Unassembled WGS sequence"/>
</dbReference>
<sequence length="649" mass="74140">MSDQIRITLPDGSVREYPNGVTSLEIALSISEGLARNVLAAKVNGTVQDATRPITTDAAVTLLTWNDTEGKATFWHSSAHLLAEALEELYPGIQFGIGPPIEKGFYYDVDLNGQHFSQEDFKKVEDKMLELARQKQEFIRQPISKAEAVAYFEKKGDPYKLDLLERLEDGTISFYTQGNFTDLCRGPHIPHTGFIKAVKLMNVAGAYWRGDEKNKMLTRVYAVTFPKQKELDDYLHLLEEAKKRDHRKLGKELELFAFSEKVGAGLPLWLPKGTMLRERLENFLRKAQVRAGYQQVVTPHIGSKQLYVTSGHWEKYGEDSFKPILTPEAGEEFLLKPMNCPHHCEIYKTKPRSYRDLPLRLAEFGTVYRYEQSGELHGLTRVRGFTQDDAHIFCRPDQVKEEFIKVIDLVLYVFKSLGFDDYSAQISLRDPENRQKYIGSDELWEKAESAIIEASAERGLRTVTELGEAAFYGPKLDFMVRDALGRKWQLGTIQVDYNLPERFELEYTGSDNQKYRPVMIHRAPFGSMERFIAILIENSGGNFPLWLSPDQIAVLPISEKYEDYSNEVFLTLQESDIRGYVDHRDEKIGRKIRDSELNKVPFMLILGEKEQAEGLVSVRRKGEGDIGSMTIAEFVAFFQNEIKPVAKAV</sequence>
<reference evidence="16 17" key="1">
    <citation type="submission" date="2018-07" db="EMBL/GenBank/DDBJ databases">
        <title>Genome analysis of Larkinella rosea.</title>
        <authorList>
            <person name="Zhou Z."/>
            <person name="Wang G."/>
        </authorList>
    </citation>
    <scope>NUCLEOTIDE SEQUENCE [LARGE SCALE GENOMIC DNA]</scope>
    <source>
        <strain evidence="17">zzj9</strain>
    </source>
</reference>
<accession>A0A368JI18</accession>
<dbReference type="InterPro" id="IPR036621">
    <property type="entry name" value="Anticodon-bd_dom_sf"/>
</dbReference>
<dbReference type="SUPFAM" id="SSF52954">
    <property type="entry name" value="Class II aaRS ABD-related"/>
    <property type="match status" value="1"/>
</dbReference>
<gene>
    <name evidence="13" type="primary">thrS</name>
    <name evidence="16" type="ORF">DUE52_27690</name>
</gene>
<keyword evidence="3 13" id="KW-0820">tRNA-binding</keyword>
<dbReference type="InterPro" id="IPR047246">
    <property type="entry name" value="ThrRS_anticodon"/>
</dbReference>
<feature type="binding site" evidence="13">
    <location>
        <position position="391"/>
    </location>
    <ligand>
        <name>Zn(2+)</name>
        <dbReference type="ChEBI" id="CHEBI:29105"/>
        <note>catalytic</note>
    </ligand>
</feature>
<dbReference type="InterPro" id="IPR045864">
    <property type="entry name" value="aa-tRNA-synth_II/BPL/LPL"/>
</dbReference>
<feature type="domain" description="Aminoacyl-transfer RNA synthetases class-II family profile" evidence="14">
    <location>
        <begin position="245"/>
        <end position="556"/>
    </location>
</feature>
<dbReference type="Pfam" id="PF00587">
    <property type="entry name" value="tRNA-synt_2b"/>
    <property type="match status" value="1"/>
</dbReference>
<comment type="similarity">
    <text evidence="1 13">Belongs to the class-II aminoacyl-tRNA synthetase family.</text>
</comment>
<evidence type="ECO:0000256" key="9">
    <source>
        <dbReference type="ARBA" id="ARBA00022884"/>
    </source>
</evidence>
<dbReference type="FunFam" id="3.10.20.30:FF:000005">
    <property type="entry name" value="Threonine--tRNA ligase"/>
    <property type="match status" value="1"/>
</dbReference>
<evidence type="ECO:0000313" key="16">
    <source>
        <dbReference type="EMBL" id="RCR66324.1"/>
    </source>
</evidence>
<dbReference type="InterPro" id="IPR006195">
    <property type="entry name" value="aa-tRNA-synth_II"/>
</dbReference>
<dbReference type="PRINTS" id="PR01047">
    <property type="entry name" value="TRNASYNTHTHR"/>
</dbReference>
<keyword evidence="7 13" id="KW-0862">Zinc</keyword>
<keyword evidence="11 13" id="KW-0030">Aminoacyl-tRNA synthetase</keyword>
<dbReference type="OrthoDB" id="9802304at2"/>
<dbReference type="EMBL" id="QOWE01000029">
    <property type="protein sequence ID" value="RCR66324.1"/>
    <property type="molecule type" value="Genomic_DNA"/>
</dbReference>
<dbReference type="GO" id="GO:0046872">
    <property type="term" value="F:metal ion binding"/>
    <property type="evidence" value="ECO:0007669"/>
    <property type="project" value="UniProtKB-KW"/>
</dbReference>
<dbReference type="Gene3D" id="3.30.54.20">
    <property type="match status" value="1"/>
</dbReference>
<dbReference type="InterPro" id="IPR033728">
    <property type="entry name" value="ThrRS_core"/>
</dbReference>
<comment type="caution">
    <text evidence="13">Lacks conserved residue(s) required for the propagation of feature annotation.</text>
</comment>
<evidence type="ECO:0000256" key="5">
    <source>
        <dbReference type="ARBA" id="ARBA00022723"/>
    </source>
</evidence>
<dbReference type="GO" id="GO:0005737">
    <property type="term" value="C:cytoplasm"/>
    <property type="evidence" value="ECO:0007669"/>
    <property type="project" value="UniProtKB-SubCell"/>
</dbReference>
<evidence type="ECO:0000313" key="17">
    <source>
        <dbReference type="Proteomes" id="UP000253383"/>
    </source>
</evidence>
<dbReference type="AlphaFoldDB" id="A0A368JI18"/>
<evidence type="ECO:0000259" key="15">
    <source>
        <dbReference type="PROSITE" id="PS51880"/>
    </source>
</evidence>
<evidence type="ECO:0000256" key="13">
    <source>
        <dbReference type="HAMAP-Rule" id="MF_00184"/>
    </source>
</evidence>
<dbReference type="CDD" id="cd00860">
    <property type="entry name" value="ThrRS_anticodon"/>
    <property type="match status" value="1"/>
</dbReference>
<dbReference type="GO" id="GO:0000049">
    <property type="term" value="F:tRNA binding"/>
    <property type="evidence" value="ECO:0007669"/>
    <property type="project" value="UniProtKB-KW"/>
</dbReference>
<keyword evidence="17" id="KW-1185">Reference proteome</keyword>
<organism evidence="16 17">
    <name type="scientific">Larkinella punicea</name>
    <dbReference type="NCBI Taxonomy" id="2315727"/>
    <lineage>
        <taxon>Bacteria</taxon>
        <taxon>Pseudomonadati</taxon>
        <taxon>Bacteroidota</taxon>
        <taxon>Cytophagia</taxon>
        <taxon>Cytophagales</taxon>
        <taxon>Spirosomataceae</taxon>
        <taxon>Larkinella</taxon>
    </lineage>
</organism>
<dbReference type="SUPFAM" id="SSF81271">
    <property type="entry name" value="TGS-like"/>
    <property type="match status" value="1"/>
</dbReference>
<comment type="subcellular location">
    <subcellularLocation>
        <location evidence="13">Cytoplasm</location>
    </subcellularLocation>
</comment>
<dbReference type="Pfam" id="PF02824">
    <property type="entry name" value="TGS"/>
    <property type="match status" value="1"/>
</dbReference>
<keyword evidence="8 13" id="KW-0067">ATP-binding</keyword>
<feature type="binding site" evidence="13">
    <location>
        <position position="340"/>
    </location>
    <ligand>
        <name>Zn(2+)</name>
        <dbReference type="ChEBI" id="CHEBI:29105"/>
        <note>catalytic</note>
    </ligand>
</feature>
<evidence type="ECO:0000256" key="6">
    <source>
        <dbReference type="ARBA" id="ARBA00022741"/>
    </source>
</evidence>
<evidence type="ECO:0000256" key="10">
    <source>
        <dbReference type="ARBA" id="ARBA00022917"/>
    </source>
</evidence>
<dbReference type="Gene3D" id="3.30.980.10">
    <property type="entry name" value="Threonyl-trna Synthetase, Chain A, domain 2"/>
    <property type="match status" value="1"/>
</dbReference>
<evidence type="ECO:0000256" key="7">
    <source>
        <dbReference type="ARBA" id="ARBA00022833"/>
    </source>
</evidence>
<evidence type="ECO:0000259" key="14">
    <source>
        <dbReference type="PROSITE" id="PS50862"/>
    </source>
</evidence>
<dbReference type="SUPFAM" id="SSF55681">
    <property type="entry name" value="Class II aaRS and biotin synthetases"/>
    <property type="match status" value="1"/>
</dbReference>
<dbReference type="Gene3D" id="3.10.20.30">
    <property type="match status" value="1"/>
</dbReference>
<dbReference type="CDD" id="cd00771">
    <property type="entry name" value="ThrRS_core"/>
    <property type="match status" value="1"/>
</dbReference>
<dbReference type="InterPro" id="IPR004095">
    <property type="entry name" value="TGS"/>
</dbReference>
<dbReference type="GO" id="GO:0005524">
    <property type="term" value="F:ATP binding"/>
    <property type="evidence" value="ECO:0007669"/>
    <property type="project" value="UniProtKB-UniRule"/>
</dbReference>
<evidence type="ECO:0000256" key="11">
    <source>
        <dbReference type="ARBA" id="ARBA00023146"/>
    </source>
</evidence>
<dbReference type="HAMAP" id="MF_00184">
    <property type="entry name" value="Thr_tRNA_synth"/>
    <property type="match status" value="1"/>
</dbReference>
<dbReference type="InterPro" id="IPR018163">
    <property type="entry name" value="Thr/Ala-tRNA-synth_IIc_edit"/>
</dbReference>
<protein>
    <recommendedName>
        <fullName evidence="13">Threonine--tRNA ligase</fullName>
        <ecNumber evidence="13">6.1.1.3</ecNumber>
    </recommendedName>
    <alternativeName>
        <fullName evidence="13">Threonyl-tRNA synthetase</fullName>
        <shortName evidence="13">ThrRS</shortName>
    </alternativeName>
</protein>
<dbReference type="RefSeq" id="WP_114409340.1">
    <property type="nucleotide sequence ID" value="NZ_QOWE01000029.1"/>
</dbReference>
<dbReference type="PANTHER" id="PTHR11451">
    <property type="entry name" value="THREONINE-TRNA LIGASE"/>
    <property type="match status" value="1"/>
</dbReference>
<dbReference type="FunFam" id="3.30.930.10:FF:000002">
    <property type="entry name" value="Threonine--tRNA ligase"/>
    <property type="match status" value="1"/>
</dbReference>
<name>A0A368JI18_9BACT</name>
<dbReference type="InterPro" id="IPR012676">
    <property type="entry name" value="TGS-like"/>
</dbReference>
<dbReference type="SMART" id="SM00863">
    <property type="entry name" value="tRNA_SAD"/>
    <property type="match status" value="1"/>
</dbReference>
<keyword evidence="5 13" id="KW-0479">Metal-binding</keyword>
<evidence type="ECO:0000256" key="2">
    <source>
        <dbReference type="ARBA" id="ARBA00022490"/>
    </source>
</evidence>
<keyword evidence="6 13" id="KW-0547">Nucleotide-binding</keyword>
<dbReference type="PROSITE" id="PS50862">
    <property type="entry name" value="AA_TRNA_LIGASE_II"/>
    <property type="match status" value="1"/>
</dbReference>
<dbReference type="Pfam" id="PF07973">
    <property type="entry name" value="tRNA_SAD"/>
    <property type="match status" value="1"/>
</dbReference>
<comment type="catalytic activity">
    <reaction evidence="12 13">
        <text>tRNA(Thr) + L-threonine + ATP = L-threonyl-tRNA(Thr) + AMP + diphosphate + H(+)</text>
        <dbReference type="Rhea" id="RHEA:24624"/>
        <dbReference type="Rhea" id="RHEA-COMP:9670"/>
        <dbReference type="Rhea" id="RHEA-COMP:9704"/>
        <dbReference type="ChEBI" id="CHEBI:15378"/>
        <dbReference type="ChEBI" id="CHEBI:30616"/>
        <dbReference type="ChEBI" id="CHEBI:33019"/>
        <dbReference type="ChEBI" id="CHEBI:57926"/>
        <dbReference type="ChEBI" id="CHEBI:78442"/>
        <dbReference type="ChEBI" id="CHEBI:78534"/>
        <dbReference type="ChEBI" id="CHEBI:456215"/>
        <dbReference type="EC" id="6.1.1.3"/>
    </reaction>
</comment>
<dbReference type="InterPro" id="IPR004154">
    <property type="entry name" value="Anticodon-bd"/>
</dbReference>
<dbReference type="FunFam" id="3.30.980.10:FF:000005">
    <property type="entry name" value="Threonyl-tRNA synthetase, mitochondrial"/>
    <property type="match status" value="1"/>
</dbReference>
<dbReference type="CDD" id="cd01667">
    <property type="entry name" value="TGS_ThrRS"/>
    <property type="match status" value="1"/>
</dbReference>
<evidence type="ECO:0000256" key="3">
    <source>
        <dbReference type="ARBA" id="ARBA00022555"/>
    </source>
</evidence>
<dbReference type="Pfam" id="PF03129">
    <property type="entry name" value="HGTP_anticodon"/>
    <property type="match status" value="1"/>
</dbReference>
<dbReference type="FunFam" id="3.30.54.20:FF:000002">
    <property type="entry name" value="Threonine--tRNA ligase"/>
    <property type="match status" value="1"/>
</dbReference>
<keyword evidence="10 13" id="KW-0648">Protein biosynthesis</keyword>
<dbReference type="GO" id="GO:0004829">
    <property type="term" value="F:threonine-tRNA ligase activity"/>
    <property type="evidence" value="ECO:0007669"/>
    <property type="project" value="UniProtKB-UniRule"/>
</dbReference>
<dbReference type="Gene3D" id="3.30.930.10">
    <property type="entry name" value="Bira Bifunctional Protein, Domain 2"/>
    <property type="match status" value="1"/>
</dbReference>
<dbReference type="GO" id="GO:0006435">
    <property type="term" value="P:threonyl-tRNA aminoacylation"/>
    <property type="evidence" value="ECO:0007669"/>
    <property type="project" value="UniProtKB-UniRule"/>
</dbReference>
<dbReference type="FunFam" id="3.40.50.800:FF:000001">
    <property type="entry name" value="Threonine--tRNA ligase"/>
    <property type="match status" value="1"/>
</dbReference>
<dbReference type="SUPFAM" id="SSF55186">
    <property type="entry name" value="ThrRS/AlaRS common domain"/>
    <property type="match status" value="1"/>
</dbReference>
<evidence type="ECO:0000256" key="8">
    <source>
        <dbReference type="ARBA" id="ARBA00022840"/>
    </source>
</evidence>
<dbReference type="InterPro" id="IPR012947">
    <property type="entry name" value="tRNA_SAD"/>
</dbReference>
<dbReference type="NCBIfam" id="TIGR00418">
    <property type="entry name" value="thrS"/>
    <property type="match status" value="1"/>
</dbReference>
<dbReference type="InterPro" id="IPR002320">
    <property type="entry name" value="Thr-tRNA-ligase_IIa"/>
</dbReference>
<dbReference type="EC" id="6.1.1.3" evidence="13"/>
<evidence type="ECO:0000256" key="12">
    <source>
        <dbReference type="ARBA" id="ARBA00049515"/>
    </source>
</evidence>
<feature type="binding site" evidence="13">
    <location>
        <position position="521"/>
    </location>
    <ligand>
        <name>Zn(2+)</name>
        <dbReference type="ChEBI" id="CHEBI:29105"/>
        <note>catalytic</note>
    </ligand>
</feature>
<feature type="domain" description="TGS" evidence="15">
    <location>
        <begin position="3"/>
        <end position="64"/>
    </location>
</feature>
<keyword evidence="2 13" id="KW-0963">Cytoplasm</keyword>
<comment type="subunit">
    <text evidence="13">Homodimer.</text>
</comment>
<evidence type="ECO:0000256" key="1">
    <source>
        <dbReference type="ARBA" id="ARBA00008226"/>
    </source>
</evidence>
<dbReference type="Gene3D" id="3.40.50.800">
    <property type="entry name" value="Anticodon-binding domain"/>
    <property type="match status" value="1"/>
</dbReference>
<dbReference type="InterPro" id="IPR012675">
    <property type="entry name" value="Beta-grasp_dom_sf"/>
</dbReference>
<comment type="cofactor">
    <cofactor evidence="13">
        <name>Zn(2+)</name>
        <dbReference type="ChEBI" id="CHEBI:29105"/>
    </cofactor>
    <text evidence="13">Binds 1 zinc ion per subunit.</text>
</comment>
<evidence type="ECO:0000256" key="4">
    <source>
        <dbReference type="ARBA" id="ARBA00022598"/>
    </source>
</evidence>
<dbReference type="PROSITE" id="PS51880">
    <property type="entry name" value="TGS"/>
    <property type="match status" value="1"/>
</dbReference>